<comment type="caution">
    <text evidence="2">The sequence shown here is derived from an EMBL/GenBank/DDBJ whole genome shotgun (WGS) entry which is preliminary data.</text>
</comment>
<evidence type="ECO:0000313" key="3">
    <source>
        <dbReference type="Proteomes" id="UP000331127"/>
    </source>
</evidence>
<dbReference type="RefSeq" id="WP_155357830.1">
    <property type="nucleotide sequence ID" value="NZ_BAAAHL010000021.1"/>
</dbReference>
<accession>A0A5M3WT39</accession>
<reference evidence="2 3" key="1">
    <citation type="submission" date="2019-10" db="EMBL/GenBank/DDBJ databases">
        <title>Whole genome shotgun sequence of Acrocarpospora macrocephala NBRC 16266.</title>
        <authorList>
            <person name="Ichikawa N."/>
            <person name="Kimura A."/>
            <person name="Kitahashi Y."/>
            <person name="Komaki H."/>
            <person name="Oguchi A."/>
        </authorList>
    </citation>
    <scope>NUCLEOTIDE SEQUENCE [LARGE SCALE GENOMIC DNA]</scope>
    <source>
        <strain evidence="2 3">NBRC 16266</strain>
    </source>
</reference>
<evidence type="ECO:0000313" key="2">
    <source>
        <dbReference type="EMBL" id="GES12525.1"/>
    </source>
</evidence>
<feature type="signal peptide" evidence="1">
    <location>
        <begin position="1"/>
        <end position="38"/>
    </location>
</feature>
<gene>
    <name evidence="2" type="ORF">Amac_061220</name>
</gene>
<evidence type="ECO:0008006" key="4">
    <source>
        <dbReference type="Google" id="ProtNLM"/>
    </source>
</evidence>
<sequence>MTEQSPARRRLSRRTGFGLAMTASAAALVMFAASPALASPLFVGGARGLTAENAIQGAFDDARISAQAEGFYGACTVVGEPQVFETFTDPLFGHLFHAQVAMTCAR</sequence>
<evidence type="ECO:0000256" key="1">
    <source>
        <dbReference type="SAM" id="SignalP"/>
    </source>
</evidence>
<dbReference type="OrthoDB" id="5196715at2"/>
<organism evidence="2 3">
    <name type="scientific">Acrocarpospora macrocephala</name>
    <dbReference type="NCBI Taxonomy" id="150177"/>
    <lineage>
        <taxon>Bacteria</taxon>
        <taxon>Bacillati</taxon>
        <taxon>Actinomycetota</taxon>
        <taxon>Actinomycetes</taxon>
        <taxon>Streptosporangiales</taxon>
        <taxon>Streptosporangiaceae</taxon>
        <taxon>Acrocarpospora</taxon>
    </lineage>
</organism>
<dbReference type="InterPro" id="IPR006311">
    <property type="entry name" value="TAT_signal"/>
</dbReference>
<dbReference type="AlphaFoldDB" id="A0A5M3WT39"/>
<dbReference type="PROSITE" id="PS51318">
    <property type="entry name" value="TAT"/>
    <property type="match status" value="1"/>
</dbReference>
<keyword evidence="1" id="KW-0732">Signal</keyword>
<keyword evidence="3" id="KW-1185">Reference proteome</keyword>
<dbReference type="EMBL" id="BLAE01000036">
    <property type="protein sequence ID" value="GES12525.1"/>
    <property type="molecule type" value="Genomic_DNA"/>
</dbReference>
<dbReference type="Proteomes" id="UP000331127">
    <property type="component" value="Unassembled WGS sequence"/>
</dbReference>
<name>A0A5M3WT39_9ACTN</name>
<proteinExistence type="predicted"/>
<feature type="chain" id="PRO_5024387008" description="DUF732 domain-containing protein" evidence="1">
    <location>
        <begin position="39"/>
        <end position="106"/>
    </location>
</feature>
<protein>
    <recommendedName>
        <fullName evidence="4">DUF732 domain-containing protein</fullName>
    </recommendedName>
</protein>